<feature type="non-terminal residue" evidence="2">
    <location>
        <position position="239"/>
    </location>
</feature>
<dbReference type="AlphaFoldDB" id="A0A6A5QAH3"/>
<feature type="compositionally biased region" description="Polar residues" evidence="1">
    <location>
        <begin position="118"/>
        <end position="135"/>
    </location>
</feature>
<sequence length="239" mass="27245">MSPASPSSDTPRMSHASTKQKAYASLGIEFPDDKQMIQELRSDQAKSQLINDGFHSILSMHGKKLQPLHHENIQDAESPIDADMYEKMQQLSVSQDYHDILADQYQTEHAHDSRELFNGNNQPSSFARGSTQRSSHGALVLRPLSWKKDSTGSFPSKLQPTKKLDSRQRYRKMSNWVPFHQPIHLHNRTHRHEKQAPSANDSATPARGSTPKPEVNRFSKRDHHLSDLFPRVKGFNSYV</sequence>
<dbReference type="EMBL" id="ML979140">
    <property type="protein sequence ID" value="KAF1912621.1"/>
    <property type="molecule type" value="Genomic_DNA"/>
</dbReference>
<protein>
    <submittedName>
        <fullName evidence="2">Uncharacterized protein</fullName>
    </submittedName>
</protein>
<feature type="region of interest" description="Disordered" evidence="1">
    <location>
        <begin position="184"/>
        <end position="223"/>
    </location>
</feature>
<proteinExistence type="predicted"/>
<dbReference type="Proteomes" id="UP000800096">
    <property type="component" value="Unassembled WGS sequence"/>
</dbReference>
<evidence type="ECO:0000313" key="2">
    <source>
        <dbReference type="EMBL" id="KAF1912621.1"/>
    </source>
</evidence>
<feature type="compositionally biased region" description="Basic residues" evidence="1">
    <location>
        <begin position="184"/>
        <end position="193"/>
    </location>
</feature>
<accession>A0A6A5QAH3</accession>
<feature type="compositionally biased region" description="Polar residues" evidence="1">
    <location>
        <begin position="1"/>
        <end position="20"/>
    </location>
</feature>
<dbReference type="OrthoDB" id="3771671at2759"/>
<feature type="region of interest" description="Disordered" evidence="1">
    <location>
        <begin position="115"/>
        <end position="139"/>
    </location>
</feature>
<gene>
    <name evidence="2" type="ORF">BDU57DRAFT_459298</name>
</gene>
<evidence type="ECO:0000256" key="1">
    <source>
        <dbReference type="SAM" id="MobiDB-lite"/>
    </source>
</evidence>
<organism evidence="2 3">
    <name type="scientific">Ampelomyces quisqualis</name>
    <name type="common">Powdery mildew agent</name>
    <dbReference type="NCBI Taxonomy" id="50730"/>
    <lineage>
        <taxon>Eukaryota</taxon>
        <taxon>Fungi</taxon>
        <taxon>Dikarya</taxon>
        <taxon>Ascomycota</taxon>
        <taxon>Pezizomycotina</taxon>
        <taxon>Dothideomycetes</taxon>
        <taxon>Pleosporomycetidae</taxon>
        <taxon>Pleosporales</taxon>
        <taxon>Pleosporineae</taxon>
        <taxon>Phaeosphaeriaceae</taxon>
        <taxon>Ampelomyces</taxon>
    </lineage>
</organism>
<evidence type="ECO:0000313" key="3">
    <source>
        <dbReference type="Proteomes" id="UP000800096"/>
    </source>
</evidence>
<feature type="region of interest" description="Disordered" evidence="1">
    <location>
        <begin position="1"/>
        <end position="22"/>
    </location>
</feature>
<reference evidence="2" key="1">
    <citation type="journal article" date="2020" name="Stud. Mycol.">
        <title>101 Dothideomycetes genomes: a test case for predicting lifestyles and emergence of pathogens.</title>
        <authorList>
            <person name="Haridas S."/>
            <person name="Albert R."/>
            <person name="Binder M."/>
            <person name="Bloem J."/>
            <person name="Labutti K."/>
            <person name="Salamov A."/>
            <person name="Andreopoulos B."/>
            <person name="Baker S."/>
            <person name="Barry K."/>
            <person name="Bills G."/>
            <person name="Bluhm B."/>
            <person name="Cannon C."/>
            <person name="Castanera R."/>
            <person name="Culley D."/>
            <person name="Daum C."/>
            <person name="Ezra D."/>
            <person name="Gonzalez J."/>
            <person name="Henrissat B."/>
            <person name="Kuo A."/>
            <person name="Liang C."/>
            <person name="Lipzen A."/>
            <person name="Lutzoni F."/>
            <person name="Magnuson J."/>
            <person name="Mondo S."/>
            <person name="Nolan M."/>
            <person name="Ohm R."/>
            <person name="Pangilinan J."/>
            <person name="Park H.-J."/>
            <person name="Ramirez L."/>
            <person name="Alfaro M."/>
            <person name="Sun H."/>
            <person name="Tritt A."/>
            <person name="Yoshinaga Y."/>
            <person name="Zwiers L.-H."/>
            <person name="Turgeon B."/>
            <person name="Goodwin S."/>
            <person name="Spatafora J."/>
            <person name="Crous P."/>
            <person name="Grigoriev I."/>
        </authorList>
    </citation>
    <scope>NUCLEOTIDE SEQUENCE</scope>
    <source>
        <strain evidence="2">HMLAC05119</strain>
    </source>
</reference>
<name>A0A6A5QAH3_AMPQU</name>
<keyword evidence="3" id="KW-1185">Reference proteome</keyword>